<evidence type="ECO:0000313" key="3">
    <source>
        <dbReference type="Proteomes" id="UP000009096"/>
    </source>
</evidence>
<dbReference type="VEuPathDB" id="FungiDB:FVEG_09868"/>
<dbReference type="OrthoDB" id="2898509at2759"/>
<dbReference type="EMBL" id="CM000578">
    <property type="protein sequence ID" value="EWG50733.1"/>
    <property type="molecule type" value="Genomic_DNA"/>
</dbReference>
<dbReference type="InterPro" id="IPR052228">
    <property type="entry name" value="Sec_Metab_Biosynth_Oxidored"/>
</dbReference>
<dbReference type="Proteomes" id="UP000009096">
    <property type="component" value="Chromosome 1"/>
</dbReference>
<keyword evidence="3" id="KW-1185">Reference proteome</keyword>
<dbReference type="EMBL" id="DS022254">
    <property type="protein sequence ID" value="EWG50733.1"/>
    <property type="molecule type" value="Genomic_DNA"/>
</dbReference>
<evidence type="ECO:0000313" key="2">
    <source>
        <dbReference type="EMBL" id="EWG50733.1"/>
    </source>
</evidence>
<dbReference type="PANTHER" id="PTHR47534:SF3">
    <property type="entry name" value="ALCOHOL DEHYDROGENASE-LIKE C-TERMINAL DOMAIN-CONTAINING PROTEIN"/>
    <property type="match status" value="1"/>
</dbReference>
<dbReference type="PANTHER" id="PTHR47534">
    <property type="entry name" value="YALI0E05731P"/>
    <property type="match status" value="1"/>
</dbReference>
<protein>
    <submittedName>
        <fullName evidence="2">Uncharacterized protein</fullName>
    </submittedName>
</protein>
<accession>W7MGA6</accession>
<gene>
    <name evidence="2" type="ORF">FVEG_09868</name>
</gene>
<dbReference type="GO" id="GO:0016491">
    <property type="term" value="F:oxidoreductase activity"/>
    <property type="evidence" value="ECO:0007669"/>
    <property type="project" value="UniProtKB-KW"/>
</dbReference>
<sequence length="227" mass="25072">MNSRRILFDSRSWSGDWTDQIPGHVVFVLRLLPQPREAANPFGSPRVINVLAAGRESTDLFLDDLTLKEPSQFNIPNFAAHAATSVTLTFQRIAEAPENKDIMFIHSHPAVVSTDLFMKSWAGKFDPSKATAPPAGDFVKLTPEEAGERCIYLATSAEFGGNGVPVQNVRHTAKTLAQGARASLFSINDKFEIVEQDDLLADIQKMGAPQKIWDHIFEVIHSLTESD</sequence>
<dbReference type="eggNOG" id="KOG1208">
    <property type="taxonomic scope" value="Eukaryota"/>
</dbReference>
<evidence type="ECO:0000256" key="1">
    <source>
        <dbReference type="ARBA" id="ARBA00023002"/>
    </source>
</evidence>
<proteinExistence type="predicted"/>
<organism evidence="2 3">
    <name type="scientific">Gibberella moniliformis (strain M3125 / FGSC 7600)</name>
    <name type="common">Maize ear and stalk rot fungus</name>
    <name type="synonym">Fusarium verticillioides</name>
    <dbReference type="NCBI Taxonomy" id="334819"/>
    <lineage>
        <taxon>Eukaryota</taxon>
        <taxon>Fungi</taxon>
        <taxon>Dikarya</taxon>
        <taxon>Ascomycota</taxon>
        <taxon>Pezizomycotina</taxon>
        <taxon>Sordariomycetes</taxon>
        <taxon>Hypocreomycetidae</taxon>
        <taxon>Hypocreales</taxon>
        <taxon>Nectriaceae</taxon>
        <taxon>Fusarium</taxon>
        <taxon>Fusarium fujikuroi species complex</taxon>
    </lineage>
</organism>
<name>W7MGA6_GIBM7</name>
<reference evidence="2 3" key="1">
    <citation type="journal article" date="2010" name="Nature">
        <title>Comparative genomics reveals mobile pathogenicity chromosomes in Fusarium.</title>
        <authorList>
            <person name="Ma L.J."/>
            <person name="van der Does H.C."/>
            <person name="Borkovich K.A."/>
            <person name="Coleman J.J."/>
            <person name="Daboussi M.J."/>
            <person name="Di Pietro A."/>
            <person name="Dufresne M."/>
            <person name="Freitag M."/>
            <person name="Grabherr M."/>
            <person name="Henrissat B."/>
            <person name="Houterman P.M."/>
            <person name="Kang S."/>
            <person name="Shim W.B."/>
            <person name="Woloshuk C."/>
            <person name="Xie X."/>
            <person name="Xu J.R."/>
            <person name="Antoniw J."/>
            <person name="Baker S.E."/>
            <person name="Bluhm B.H."/>
            <person name="Breakspear A."/>
            <person name="Brown D.W."/>
            <person name="Butchko R.A."/>
            <person name="Chapman S."/>
            <person name="Coulson R."/>
            <person name="Coutinho P.M."/>
            <person name="Danchin E.G."/>
            <person name="Diener A."/>
            <person name="Gale L.R."/>
            <person name="Gardiner D.M."/>
            <person name="Goff S."/>
            <person name="Hammond-Kosack K.E."/>
            <person name="Hilburn K."/>
            <person name="Hua-Van A."/>
            <person name="Jonkers W."/>
            <person name="Kazan K."/>
            <person name="Kodira C.D."/>
            <person name="Koehrsen M."/>
            <person name="Kumar L."/>
            <person name="Lee Y.H."/>
            <person name="Li L."/>
            <person name="Manners J.M."/>
            <person name="Miranda-Saavedra D."/>
            <person name="Mukherjee M."/>
            <person name="Park G."/>
            <person name="Park J."/>
            <person name="Park S.Y."/>
            <person name="Proctor R.H."/>
            <person name="Regev A."/>
            <person name="Ruiz-Roldan M.C."/>
            <person name="Sain D."/>
            <person name="Sakthikumar S."/>
            <person name="Sykes S."/>
            <person name="Schwartz D.C."/>
            <person name="Turgeon B.G."/>
            <person name="Wapinski I."/>
            <person name="Yoder O."/>
            <person name="Young S."/>
            <person name="Zeng Q."/>
            <person name="Zhou S."/>
            <person name="Galagan J."/>
            <person name="Cuomo C.A."/>
            <person name="Kistler H.C."/>
            <person name="Rep M."/>
        </authorList>
    </citation>
    <scope>NUCLEOTIDE SEQUENCE [LARGE SCALE GENOMIC DNA]</scope>
    <source>
        <strain evidence="3">M3125 / FGSC 7600</strain>
    </source>
</reference>
<dbReference type="Gene3D" id="3.40.50.720">
    <property type="entry name" value="NAD(P)-binding Rossmann-like Domain"/>
    <property type="match status" value="1"/>
</dbReference>
<keyword evidence="1" id="KW-0560">Oxidoreductase</keyword>
<dbReference type="RefSeq" id="XP_018756924.1">
    <property type="nucleotide sequence ID" value="XM_018898947.1"/>
</dbReference>
<dbReference type="GeneID" id="30067502"/>
<dbReference type="AlphaFoldDB" id="W7MGA6"/>
<dbReference type="KEGG" id="fvr:FVEG_09868"/>